<dbReference type="GO" id="GO:0008930">
    <property type="term" value="F:methylthioadenosine nucleosidase activity"/>
    <property type="evidence" value="ECO:0007669"/>
    <property type="project" value="InterPro"/>
</dbReference>
<dbReference type="RefSeq" id="WP_009139214.1">
    <property type="nucleotide sequence ID" value="NZ_JH815198.1"/>
</dbReference>
<dbReference type="HOGENOM" id="CLU_1238673_0_0_11"/>
<evidence type="ECO:0000256" key="4">
    <source>
        <dbReference type="ARBA" id="ARBA00022801"/>
    </source>
</evidence>
<comment type="caution">
    <text evidence="7">The sequence shown here is derived from an EMBL/GenBank/DDBJ whole genome shotgun (WGS) entry which is preliminary data.</text>
</comment>
<gene>
    <name evidence="7" type="ORF">HMPREF9451_01005</name>
</gene>
<organism evidence="7 8">
    <name type="scientific">Slackia piriformis YIT 12062</name>
    <dbReference type="NCBI Taxonomy" id="742818"/>
    <lineage>
        <taxon>Bacteria</taxon>
        <taxon>Bacillati</taxon>
        <taxon>Actinomycetota</taxon>
        <taxon>Coriobacteriia</taxon>
        <taxon>Eggerthellales</taxon>
        <taxon>Eggerthellaceae</taxon>
        <taxon>Slackia</taxon>
    </lineage>
</organism>
<keyword evidence="4" id="KW-0378">Hydrolase</keyword>
<evidence type="ECO:0000256" key="1">
    <source>
        <dbReference type="ARBA" id="ARBA00004945"/>
    </source>
</evidence>
<reference evidence="7 8" key="1">
    <citation type="submission" date="2012-08" db="EMBL/GenBank/DDBJ databases">
        <title>The Genome Sequence of Slackia piriformis YIT 12062.</title>
        <authorList>
            <consortium name="The Broad Institute Genome Sequencing Platform"/>
            <person name="Earl A."/>
            <person name="Ward D."/>
            <person name="Feldgarden M."/>
            <person name="Gevers D."/>
            <person name="Morotomi M."/>
            <person name="Walker B."/>
            <person name="Young S.K."/>
            <person name="Zeng Q."/>
            <person name="Gargeya S."/>
            <person name="Fitzgerald M."/>
            <person name="Haas B."/>
            <person name="Abouelleil A."/>
            <person name="Alvarado L."/>
            <person name="Arachchi H.M."/>
            <person name="Berlin A.M."/>
            <person name="Chapman S.B."/>
            <person name="Goldberg J."/>
            <person name="Griggs A."/>
            <person name="Gujja S."/>
            <person name="Hansen M."/>
            <person name="Howarth C."/>
            <person name="Imamovic A."/>
            <person name="Larimer J."/>
            <person name="McCowen C."/>
            <person name="Montmayeur A."/>
            <person name="Murphy C."/>
            <person name="Neiman D."/>
            <person name="Pearson M."/>
            <person name="Priest M."/>
            <person name="Roberts A."/>
            <person name="Saif S."/>
            <person name="Shea T."/>
            <person name="Sisk P."/>
            <person name="Sykes S."/>
            <person name="Wortman J."/>
            <person name="Nusbaum C."/>
            <person name="Birren B."/>
        </authorList>
    </citation>
    <scope>NUCLEOTIDE SEQUENCE [LARGE SCALE GENOMIC DNA]</scope>
    <source>
        <strain evidence="7 8">YIT 12062</strain>
    </source>
</reference>
<dbReference type="GO" id="GO:0019284">
    <property type="term" value="P:L-methionine salvage from S-adenosylmethionine"/>
    <property type="evidence" value="ECO:0007669"/>
    <property type="project" value="TreeGrafter"/>
</dbReference>
<dbReference type="EMBL" id="ADMD01000007">
    <property type="protein sequence ID" value="EJZ83495.1"/>
    <property type="molecule type" value="Genomic_DNA"/>
</dbReference>
<evidence type="ECO:0000256" key="5">
    <source>
        <dbReference type="ARBA" id="ARBA00023167"/>
    </source>
</evidence>
<protein>
    <recommendedName>
        <fullName evidence="2">adenosylhomocysteine nucleosidase</fullName>
        <ecNumber evidence="2">3.2.2.9</ecNumber>
    </recommendedName>
</protein>
<dbReference type="PATRIC" id="fig|742818.3.peg.1062"/>
<evidence type="ECO:0000313" key="8">
    <source>
        <dbReference type="Proteomes" id="UP000006069"/>
    </source>
</evidence>
<dbReference type="UniPathway" id="UPA00904">
    <property type="reaction ID" value="UER00871"/>
</dbReference>
<accession>K0Z7X4</accession>
<dbReference type="eggNOG" id="COG0775">
    <property type="taxonomic scope" value="Bacteria"/>
</dbReference>
<dbReference type="PANTHER" id="PTHR46832">
    <property type="entry name" value="5'-METHYLTHIOADENOSINE/S-ADENOSYLHOMOCYSTEINE NUCLEOSIDASE"/>
    <property type="match status" value="1"/>
</dbReference>
<dbReference type="Gene3D" id="3.40.50.1580">
    <property type="entry name" value="Nucleoside phosphorylase domain"/>
    <property type="match status" value="1"/>
</dbReference>
<dbReference type="GO" id="GO:0009164">
    <property type="term" value="P:nucleoside catabolic process"/>
    <property type="evidence" value="ECO:0007669"/>
    <property type="project" value="InterPro"/>
</dbReference>
<comment type="pathway">
    <text evidence="1">Amino-acid biosynthesis; L-methionine biosynthesis via salvage pathway; S-methyl-5-thio-alpha-D-ribose 1-phosphate from S-methyl-5'-thioadenosine (hydrolase route): step 1/2.</text>
</comment>
<proteinExistence type="predicted"/>
<dbReference type="CDD" id="cd09008">
    <property type="entry name" value="MTAN"/>
    <property type="match status" value="1"/>
</dbReference>
<dbReference type="OrthoDB" id="44283at2"/>
<dbReference type="EC" id="3.2.2.9" evidence="2"/>
<dbReference type="Proteomes" id="UP000006069">
    <property type="component" value="Unassembled WGS sequence"/>
</dbReference>
<dbReference type="GO" id="GO:0019509">
    <property type="term" value="P:L-methionine salvage from methylthioadenosine"/>
    <property type="evidence" value="ECO:0007669"/>
    <property type="project" value="UniProtKB-UniPathway"/>
</dbReference>
<keyword evidence="5" id="KW-0486">Methionine biosynthesis</keyword>
<dbReference type="Pfam" id="PF01048">
    <property type="entry name" value="PNP_UDP_1"/>
    <property type="match status" value="1"/>
</dbReference>
<dbReference type="InterPro" id="IPR035994">
    <property type="entry name" value="Nucleoside_phosphorylase_sf"/>
</dbReference>
<dbReference type="AlphaFoldDB" id="K0Z7X4"/>
<keyword evidence="8" id="KW-1185">Reference proteome</keyword>
<dbReference type="FunCoup" id="K0Z7X4">
    <property type="interactions" value="72"/>
</dbReference>
<name>K0Z7X4_9ACTN</name>
<evidence type="ECO:0000313" key="7">
    <source>
        <dbReference type="EMBL" id="EJZ83495.1"/>
    </source>
</evidence>
<dbReference type="InParanoid" id="K0Z7X4"/>
<evidence type="ECO:0000256" key="3">
    <source>
        <dbReference type="ARBA" id="ARBA00022605"/>
    </source>
</evidence>
<evidence type="ECO:0000259" key="6">
    <source>
        <dbReference type="Pfam" id="PF01048"/>
    </source>
</evidence>
<dbReference type="SUPFAM" id="SSF53167">
    <property type="entry name" value="Purine and uridine phosphorylases"/>
    <property type="match status" value="1"/>
</dbReference>
<dbReference type="NCBIfam" id="TIGR01704">
    <property type="entry name" value="MTA_SAH-Nsdase"/>
    <property type="match status" value="1"/>
</dbReference>
<dbReference type="GO" id="GO:0008782">
    <property type="term" value="F:adenosylhomocysteine nucleosidase activity"/>
    <property type="evidence" value="ECO:0007669"/>
    <property type="project" value="UniProtKB-EC"/>
</dbReference>
<evidence type="ECO:0000256" key="2">
    <source>
        <dbReference type="ARBA" id="ARBA00011974"/>
    </source>
</evidence>
<keyword evidence="3" id="KW-0028">Amino-acid biosynthesis</keyword>
<feature type="domain" description="Nucleoside phosphorylase" evidence="6">
    <location>
        <begin position="4"/>
        <end position="226"/>
    </location>
</feature>
<sequence>MPAPIGIVCATQSEIAPFLKAMDVVSTDKKAMVEMHRGTFGGCDVVATCCGICKTNAAMAVQSMIDSYGVSCVINAGTAGGIDPVLDVFDIAVGTSFAHHDVDAQMMLVDSYPFYPSGVFSADEKLLVAARSVAESFERPVHFGAMASGEQFVDDANRDGIVARHNPISVDMESSSMAQVCFANDVAFISVRGVTDTAAHDGFGTYELNRDQASQDACAFVERLIATYRA</sequence>
<dbReference type="InterPro" id="IPR010049">
    <property type="entry name" value="MTA_SAH_Nsdase"/>
</dbReference>
<dbReference type="PANTHER" id="PTHR46832:SF1">
    <property type="entry name" value="5'-METHYLTHIOADENOSINE_S-ADENOSYLHOMOCYSTEINE NUCLEOSIDASE"/>
    <property type="match status" value="1"/>
</dbReference>
<dbReference type="GO" id="GO:0005829">
    <property type="term" value="C:cytosol"/>
    <property type="evidence" value="ECO:0007669"/>
    <property type="project" value="TreeGrafter"/>
</dbReference>
<dbReference type="InterPro" id="IPR000845">
    <property type="entry name" value="Nucleoside_phosphorylase_d"/>
</dbReference>